<evidence type="ECO:0000313" key="2">
    <source>
        <dbReference type="Proteomes" id="UP001249020"/>
    </source>
</evidence>
<accession>A0AAW8R460</accession>
<dbReference type="PROSITE" id="PS51257">
    <property type="entry name" value="PROKAR_LIPOPROTEIN"/>
    <property type="match status" value="1"/>
</dbReference>
<evidence type="ECO:0008006" key="3">
    <source>
        <dbReference type="Google" id="ProtNLM"/>
    </source>
</evidence>
<dbReference type="RefSeq" id="WP_311362469.1">
    <property type="nucleotide sequence ID" value="NZ_JAVRIE010000006.1"/>
</dbReference>
<reference evidence="1 2" key="1">
    <citation type="submission" date="2023-09" db="EMBL/GenBank/DDBJ databases">
        <authorList>
            <person name="Rey-Velasco X."/>
        </authorList>
    </citation>
    <scope>NUCLEOTIDE SEQUENCE [LARGE SCALE GENOMIC DNA]</scope>
    <source>
        <strain evidence="1 2">W409</strain>
    </source>
</reference>
<evidence type="ECO:0000313" key="1">
    <source>
        <dbReference type="EMBL" id="MDT0583700.1"/>
    </source>
</evidence>
<keyword evidence="2" id="KW-1185">Reference proteome</keyword>
<dbReference type="Proteomes" id="UP001249020">
    <property type="component" value="Unassembled WGS sequence"/>
</dbReference>
<sequence length="248" mass="28015">MYRLLIVIFALTLMSCKSSPDYLNSQQLTSQYKNVGFVTFRMESQLAFFQADMETFYRPRITEALQDLGFQVVDASRLYEVMEALEKDAPGLFNPNTGQKNSELENELFIKAMQQVKQELNLDAFLFAGVDAVRANFSNNLLLGHYARWYGQSEVYLADGVDAGAVLSTLFTQEEGYLPGARLYLRFRDGQNNILSVGSGGIELLARYDDDGEIEPKTSDYLFDDKAQLAEALDFALEDLASHKSRKK</sequence>
<organism evidence="1 2">
    <name type="scientific">Brumicola blandensis</name>
    <dbReference type="NCBI Taxonomy" id="3075611"/>
    <lineage>
        <taxon>Bacteria</taxon>
        <taxon>Pseudomonadati</taxon>
        <taxon>Pseudomonadota</taxon>
        <taxon>Gammaproteobacteria</taxon>
        <taxon>Alteromonadales</taxon>
        <taxon>Alteromonadaceae</taxon>
        <taxon>Brumicola</taxon>
    </lineage>
</organism>
<protein>
    <recommendedName>
        <fullName evidence="3">Lipoprotein</fullName>
    </recommendedName>
</protein>
<name>A0AAW8R460_9ALTE</name>
<dbReference type="AlphaFoldDB" id="A0AAW8R460"/>
<gene>
    <name evidence="1" type="ORF">RM544_14215</name>
</gene>
<comment type="caution">
    <text evidence="1">The sequence shown here is derived from an EMBL/GenBank/DDBJ whole genome shotgun (WGS) entry which is preliminary data.</text>
</comment>
<proteinExistence type="predicted"/>
<dbReference type="EMBL" id="JAVRIE010000006">
    <property type="protein sequence ID" value="MDT0583700.1"/>
    <property type="molecule type" value="Genomic_DNA"/>
</dbReference>